<reference evidence="3" key="1">
    <citation type="submission" date="2016-01" db="EMBL/GenBank/DDBJ databases">
        <authorList>
            <person name="Gamez R.M."/>
            <person name="Rodriguez F."/>
            <person name="Bernal J.F."/>
            <person name="Agarwala R."/>
            <person name="Landsman D."/>
            <person name="Marino-Ramirez L."/>
        </authorList>
    </citation>
    <scope>NUCLEOTIDE SEQUENCE [LARGE SCALE GENOMIC DNA]</scope>
    <source>
        <strain evidence="3">Ps006</strain>
    </source>
</reference>
<dbReference type="RefSeq" id="WP_060755909.1">
    <property type="nucleotide sequence ID" value="NZ_LRMR01000030.1"/>
</dbReference>
<dbReference type="OrthoDB" id="6986093at2"/>
<comment type="caution">
    <text evidence="2">The sequence shown here is derived from an EMBL/GenBank/DDBJ whole genome shotgun (WGS) entry which is preliminary data.</text>
</comment>
<evidence type="ECO:0000313" key="3">
    <source>
        <dbReference type="Proteomes" id="UP000067111"/>
    </source>
</evidence>
<keyword evidence="1" id="KW-1133">Transmembrane helix</keyword>
<evidence type="ECO:0008006" key="4">
    <source>
        <dbReference type="Google" id="ProtNLM"/>
    </source>
</evidence>
<keyword evidence="1" id="KW-0472">Membrane</keyword>
<dbReference type="Proteomes" id="UP000067111">
    <property type="component" value="Unassembled WGS sequence"/>
</dbReference>
<feature type="transmembrane region" description="Helical" evidence="1">
    <location>
        <begin position="12"/>
        <end position="32"/>
    </location>
</feature>
<name>A0A0X7JZJ4_9PSED</name>
<accession>A0A0X7JZJ4</accession>
<dbReference type="EMBL" id="LRMR01000030">
    <property type="protein sequence ID" value="KWU48848.1"/>
    <property type="molecule type" value="Genomic_DNA"/>
</dbReference>
<proteinExistence type="predicted"/>
<dbReference type="AlphaFoldDB" id="A0A0X7JZJ4"/>
<organism evidence="2 3">
    <name type="scientific">Pseudomonas palleroniana</name>
    <dbReference type="NCBI Taxonomy" id="191390"/>
    <lineage>
        <taxon>Bacteria</taxon>
        <taxon>Pseudomonadati</taxon>
        <taxon>Pseudomonadota</taxon>
        <taxon>Gammaproteobacteria</taxon>
        <taxon>Pseudomonadales</taxon>
        <taxon>Pseudomonadaceae</taxon>
        <taxon>Pseudomonas</taxon>
    </lineage>
</organism>
<evidence type="ECO:0000256" key="1">
    <source>
        <dbReference type="SAM" id="Phobius"/>
    </source>
</evidence>
<gene>
    <name evidence="2" type="ORF">AWV77_19990</name>
</gene>
<evidence type="ECO:0000313" key="2">
    <source>
        <dbReference type="EMBL" id="KWU48848.1"/>
    </source>
</evidence>
<sequence>MTFKRKKTTLSFARLGIPLLTIAASLGGVYMGQRMIAVGESNKVIREKLAMAYNMNLEVPDLALAVNMSATEIVTPATVGFKGGNYNKALNAYRAKLTEIKTINELYVDEITPSVIALSRCSEVFVNYAANHMLLEARDAGLPITHDLMSYRNPSKKLERNESLDATAHTRVKCELVGDQLNASIAQVMKKHI</sequence>
<protein>
    <recommendedName>
        <fullName evidence="4">Chemotaxis methyl-accepting receptor HlyB-like 4HB MCP domain-containing protein</fullName>
    </recommendedName>
</protein>
<keyword evidence="1" id="KW-0812">Transmembrane</keyword>